<evidence type="ECO:0000313" key="2">
    <source>
        <dbReference type="EMBL" id="CAK9164051.1"/>
    </source>
</evidence>
<dbReference type="AlphaFoldDB" id="A0ABC8T7E6"/>
<evidence type="ECO:0000256" key="1">
    <source>
        <dbReference type="SAM" id="MobiDB-lite"/>
    </source>
</evidence>
<proteinExistence type="predicted"/>
<feature type="region of interest" description="Disordered" evidence="1">
    <location>
        <begin position="1"/>
        <end position="25"/>
    </location>
</feature>
<dbReference type="Proteomes" id="UP001642360">
    <property type="component" value="Unassembled WGS sequence"/>
</dbReference>
<accession>A0ABC8T7E6</accession>
<feature type="region of interest" description="Disordered" evidence="1">
    <location>
        <begin position="71"/>
        <end position="91"/>
    </location>
</feature>
<evidence type="ECO:0000313" key="3">
    <source>
        <dbReference type="Proteomes" id="UP001642360"/>
    </source>
</evidence>
<feature type="compositionally biased region" description="Basic and acidic residues" evidence="1">
    <location>
        <begin position="76"/>
        <end position="91"/>
    </location>
</feature>
<protein>
    <submittedName>
        <fullName evidence="2">Uncharacterized protein</fullName>
    </submittedName>
</protein>
<dbReference type="EMBL" id="CAUOFW020004152">
    <property type="protein sequence ID" value="CAK9164051.1"/>
    <property type="molecule type" value="Genomic_DNA"/>
</dbReference>
<keyword evidence="3" id="KW-1185">Reference proteome</keyword>
<name>A0ABC8T7E6_9AQUA</name>
<organism evidence="2 3">
    <name type="scientific">Ilex paraguariensis</name>
    <name type="common">yerba mate</name>
    <dbReference type="NCBI Taxonomy" id="185542"/>
    <lineage>
        <taxon>Eukaryota</taxon>
        <taxon>Viridiplantae</taxon>
        <taxon>Streptophyta</taxon>
        <taxon>Embryophyta</taxon>
        <taxon>Tracheophyta</taxon>
        <taxon>Spermatophyta</taxon>
        <taxon>Magnoliopsida</taxon>
        <taxon>eudicotyledons</taxon>
        <taxon>Gunneridae</taxon>
        <taxon>Pentapetalae</taxon>
        <taxon>asterids</taxon>
        <taxon>campanulids</taxon>
        <taxon>Aquifoliales</taxon>
        <taxon>Aquifoliaceae</taxon>
        <taxon>Ilex</taxon>
    </lineage>
</organism>
<sequence length="124" mass="14274">MESFPQKSVEVEKRDSSSGDLQNIELSDDDFQNAVLNRSSSSNQKSRIQQRITCSNKPAYLAFLAEEFQLSRQKTKSPESDPEEKKNRAVSDIDVVNEKRCEYERYCHRLLGWPKESATALRSL</sequence>
<comment type="caution">
    <text evidence="2">The sequence shown here is derived from an EMBL/GenBank/DDBJ whole genome shotgun (WGS) entry which is preliminary data.</text>
</comment>
<gene>
    <name evidence="2" type="ORF">ILEXP_LOCUS33130</name>
</gene>
<reference evidence="2 3" key="1">
    <citation type="submission" date="2024-02" db="EMBL/GenBank/DDBJ databases">
        <authorList>
            <person name="Vignale AGUSTIN F."/>
            <person name="Sosa J E."/>
            <person name="Modenutti C."/>
        </authorList>
    </citation>
    <scope>NUCLEOTIDE SEQUENCE [LARGE SCALE GENOMIC DNA]</scope>
</reference>